<proteinExistence type="inferred from homology"/>
<dbReference type="InterPro" id="IPR029045">
    <property type="entry name" value="ClpP/crotonase-like_dom_sf"/>
</dbReference>
<evidence type="ECO:0000313" key="2">
    <source>
        <dbReference type="EMBL" id="MFF0499817.1"/>
    </source>
</evidence>
<name>A0ABW6P9J6_9NOCA</name>
<gene>
    <name evidence="2" type="ORF">ACFYU5_25690</name>
</gene>
<organism evidence="2 3">
    <name type="scientific">Nocardia aobensis</name>
    <dbReference type="NCBI Taxonomy" id="257277"/>
    <lineage>
        <taxon>Bacteria</taxon>
        <taxon>Bacillati</taxon>
        <taxon>Actinomycetota</taxon>
        <taxon>Actinomycetes</taxon>
        <taxon>Mycobacteriales</taxon>
        <taxon>Nocardiaceae</taxon>
        <taxon>Nocardia</taxon>
    </lineage>
</organism>
<reference evidence="2 3" key="1">
    <citation type="submission" date="2024-10" db="EMBL/GenBank/DDBJ databases">
        <title>The Natural Products Discovery Center: Release of the First 8490 Sequenced Strains for Exploring Actinobacteria Biosynthetic Diversity.</title>
        <authorList>
            <person name="Kalkreuter E."/>
            <person name="Kautsar S.A."/>
            <person name="Yang D."/>
            <person name="Bader C.D."/>
            <person name="Teijaro C.N."/>
            <person name="Fluegel L."/>
            <person name="Davis C.M."/>
            <person name="Simpson J.R."/>
            <person name="Lauterbach L."/>
            <person name="Steele A.D."/>
            <person name="Gui C."/>
            <person name="Meng S."/>
            <person name="Li G."/>
            <person name="Viehrig K."/>
            <person name="Ye F."/>
            <person name="Su P."/>
            <person name="Kiefer A.F."/>
            <person name="Nichols A."/>
            <person name="Cepeda A.J."/>
            <person name="Yan W."/>
            <person name="Fan B."/>
            <person name="Jiang Y."/>
            <person name="Adhikari A."/>
            <person name="Zheng C.-J."/>
            <person name="Schuster L."/>
            <person name="Cowan T.M."/>
            <person name="Smanski M.J."/>
            <person name="Chevrette M.G."/>
            <person name="De Carvalho L.P.S."/>
            <person name="Shen B."/>
        </authorList>
    </citation>
    <scope>NUCLEOTIDE SEQUENCE [LARGE SCALE GENOMIC DNA]</scope>
    <source>
        <strain evidence="2 3">NPDC004119</strain>
    </source>
</reference>
<comment type="similarity">
    <text evidence="1">Belongs to the enoyl-CoA hydratase/isomerase family.</text>
</comment>
<accession>A0ABW6P9J6</accession>
<dbReference type="SUPFAM" id="SSF52096">
    <property type="entry name" value="ClpP/crotonase"/>
    <property type="match status" value="1"/>
</dbReference>
<dbReference type="InterPro" id="IPR001753">
    <property type="entry name" value="Enoyl-CoA_hydra/iso"/>
</dbReference>
<dbReference type="Gene3D" id="3.90.226.10">
    <property type="entry name" value="2-enoyl-CoA Hydratase, Chain A, domain 1"/>
    <property type="match status" value="1"/>
</dbReference>
<dbReference type="PANTHER" id="PTHR43802">
    <property type="entry name" value="ENOYL-COA HYDRATASE"/>
    <property type="match status" value="1"/>
</dbReference>
<evidence type="ECO:0000313" key="3">
    <source>
        <dbReference type="Proteomes" id="UP001601442"/>
    </source>
</evidence>
<dbReference type="CDD" id="cd06558">
    <property type="entry name" value="crotonase-like"/>
    <property type="match status" value="1"/>
</dbReference>
<dbReference type="Pfam" id="PF00378">
    <property type="entry name" value="ECH_1"/>
    <property type="match status" value="1"/>
</dbReference>
<evidence type="ECO:0000256" key="1">
    <source>
        <dbReference type="ARBA" id="ARBA00005254"/>
    </source>
</evidence>
<dbReference type="RefSeq" id="WP_387398588.1">
    <property type="nucleotide sequence ID" value="NZ_JBIAMT010000005.1"/>
</dbReference>
<comment type="caution">
    <text evidence="2">The sequence shown here is derived from an EMBL/GenBank/DDBJ whole genome shotgun (WGS) entry which is preliminary data.</text>
</comment>
<keyword evidence="3" id="KW-1185">Reference proteome</keyword>
<sequence>MAHTTTVTTNDSVVVTAEGPIRTITLSRPDNLNAVDAAMHRRLSKIWAEIADDPEARAVVLTGAGRAFSAGGDLGFMSGHRDPDIRWRVMEEARRIITEMLHFPLPVVAAVNGPAVGLGSSLALMSDLVLMADTAFLADPHVLVGLVAGDGGSATLPAHTSLLHAKEFLFLGDRVDAHTAVARGMANRVVPAADLLTEANALAQRLAALPQHALRDTKRALNQSVELSFAAGRNYGLAAERYSMTDLDHHAFLAAEERRTVE</sequence>
<dbReference type="EMBL" id="JBIAMT010000005">
    <property type="protein sequence ID" value="MFF0499817.1"/>
    <property type="molecule type" value="Genomic_DNA"/>
</dbReference>
<dbReference type="Proteomes" id="UP001601442">
    <property type="component" value="Unassembled WGS sequence"/>
</dbReference>
<dbReference type="PANTHER" id="PTHR43802:SF1">
    <property type="entry name" value="IP11341P-RELATED"/>
    <property type="match status" value="1"/>
</dbReference>
<protein>
    <submittedName>
        <fullName evidence="2">Enoyl-CoA hydratase/isomerase family protein</fullName>
    </submittedName>
</protein>